<evidence type="ECO:0000313" key="1">
    <source>
        <dbReference type="EMBL" id="PWN71554.1"/>
    </source>
</evidence>
<protein>
    <submittedName>
        <fullName evidence="1">Uncharacterized protein</fullName>
    </submittedName>
</protein>
<accession>A0A316XDC1</accession>
<evidence type="ECO:0000313" key="2">
    <source>
        <dbReference type="Proteomes" id="UP000236594"/>
    </source>
</evidence>
<dbReference type="AlphaFoldDB" id="A0A316XDC1"/>
<dbReference type="EMBL" id="PPED02000001">
    <property type="protein sequence ID" value="PWN71554.1"/>
    <property type="molecule type" value="Genomic_DNA"/>
</dbReference>
<comment type="caution">
    <text evidence="1">The sequence shown here is derived from an EMBL/GenBank/DDBJ whole genome shotgun (WGS) entry which is preliminary data.</text>
</comment>
<organism evidence="1 2">
    <name type="scientific">Chryseobacterium phosphatilyticum</name>
    <dbReference type="NCBI Taxonomy" id="475075"/>
    <lineage>
        <taxon>Bacteria</taxon>
        <taxon>Pseudomonadati</taxon>
        <taxon>Bacteroidota</taxon>
        <taxon>Flavobacteriia</taxon>
        <taxon>Flavobacteriales</taxon>
        <taxon>Weeksellaceae</taxon>
        <taxon>Chryseobacterium group</taxon>
        <taxon>Chryseobacterium</taxon>
    </lineage>
</organism>
<gene>
    <name evidence="1" type="ORF">C1631_002720</name>
</gene>
<name>A0A316XDC1_9FLAO</name>
<keyword evidence="2" id="KW-1185">Reference proteome</keyword>
<dbReference type="Proteomes" id="UP000236594">
    <property type="component" value="Unassembled WGS sequence"/>
</dbReference>
<proteinExistence type="predicted"/>
<sequence>MITCLRTKNYNIMNFIPYPRVDKNLHHDLESWRSNGTKAEGNWRSLKKYLADNCKVTKSHALTKCWYSELHQGDNYVLDVEHFRPKNKANPLKEKDVKIIEKILGFPLLQDEAQGHKYDWLEFDYRNYRIVTGFTNRGGAKHIYFPVFKGTRRLINNEKPWIEKEFPLFLDPVNRHDSSLLIVTPDGCILPKTAKQQLNQSDIDGLPHSWNNDAFDYTRAVVTIKMYRLDETIFNQARKEFYDYMTEELDILIMMINENVSKDLMKKSLEKISRSLLPSAQFSLASRCSLINYTPDSKYHIDVINIFNNARRQIFDSIENLINSFLIDWDKP</sequence>
<reference evidence="1 2" key="1">
    <citation type="submission" date="2018-04" db="EMBL/GenBank/DDBJ databases">
        <title>Draft Genome Sequence of Phosphate-Solubilizing Chryseobacterium sp. ISE14 that is a Biocontrol and Plant Growth-Promoting Rhizobacterium Isolated from Cucumber.</title>
        <authorList>
            <person name="Jeong J.-J."/>
            <person name="Sang M.K."/>
            <person name="Choi I.-G."/>
            <person name="Kim K.D."/>
        </authorList>
    </citation>
    <scope>NUCLEOTIDE SEQUENCE [LARGE SCALE GENOMIC DNA]</scope>
    <source>
        <strain evidence="1 2">ISE14</strain>
    </source>
</reference>